<dbReference type="Proteomes" id="UP000805193">
    <property type="component" value="Unassembled WGS sequence"/>
</dbReference>
<protein>
    <submittedName>
        <fullName evidence="1">Uncharacterized protein</fullName>
    </submittedName>
</protein>
<gene>
    <name evidence="1" type="ORF">HPB47_011815</name>
</gene>
<name>A0AC60NVG7_IXOPE</name>
<keyword evidence="2" id="KW-1185">Reference proteome</keyword>
<evidence type="ECO:0000313" key="2">
    <source>
        <dbReference type="Proteomes" id="UP000805193"/>
    </source>
</evidence>
<proteinExistence type="predicted"/>
<comment type="caution">
    <text evidence="1">The sequence shown here is derived from an EMBL/GenBank/DDBJ whole genome shotgun (WGS) entry which is preliminary data.</text>
</comment>
<accession>A0AC60NVG7</accession>
<organism evidence="1 2">
    <name type="scientific">Ixodes persulcatus</name>
    <name type="common">Taiga tick</name>
    <dbReference type="NCBI Taxonomy" id="34615"/>
    <lineage>
        <taxon>Eukaryota</taxon>
        <taxon>Metazoa</taxon>
        <taxon>Ecdysozoa</taxon>
        <taxon>Arthropoda</taxon>
        <taxon>Chelicerata</taxon>
        <taxon>Arachnida</taxon>
        <taxon>Acari</taxon>
        <taxon>Parasitiformes</taxon>
        <taxon>Ixodida</taxon>
        <taxon>Ixodoidea</taxon>
        <taxon>Ixodidae</taxon>
        <taxon>Ixodinae</taxon>
        <taxon>Ixodes</taxon>
    </lineage>
</organism>
<sequence>MLDPFQDLLGSRMGGLLFIPALCGEVFWSAAILAALGATVGVIIDIDRNTSIITSACIAVFYTFFGGLYSVAYTDVIQLFCIFIGLVRPCFACHRLTFYSQGLLNRRWPKFIGQYVDSGLLLIFGGIPWQAKRRCCLRLVCHYCDGQLIQNTTSITSLPLFFSLSLRQVYFQRVLSSKSAFKAQLLSYVAAFGCIVMAVPAIIIGVVAKATRWNETEFTGPVPLDKEHTPLASEREVIWAMRVAILCVGAMATAMAMTVKSIYGLWYLSSDLVYVILFPQLVSVVYMRRHCNTYGSLGAYVIGLLLRGLGGEDIVGLPPVIKYPFYNEVDGQLFPFRTMAMLVSLVSIVSISTLIRWTFVSGRISTRFDIFHCFVCIPNDVSNVQESLEDKTVVLDAHRGVTDMNGRDNPALDLQPEQDVVRDQEPQEHHMVLLSAHRFVSDVKGSVNPVPNWRSAEDAQGFSGRSDGTPKSGFKAPVLFEGGVTRDSMESTTRL</sequence>
<evidence type="ECO:0000313" key="1">
    <source>
        <dbReference type="EMBL" id="KAG0411072.1"/>
    </source>
</evidence>
<reference evidence="1 2" key="1">
    <citation type="journal article" date="2020" name="Cell">
        <title>Large-Scale Comparative Analyses of Tick Genomes Elucidate Their Genetic Diversity and Vector Capacities.</title>
        <authorList>
            <consortium name="Tick Genome and Microbiome Consortium (TIGMIC)"/>
            <person name="Jia N."/>
            <person name="Wang J."/>
            <person name="Shi W."/>
            <person name="Du L."/>
            <person name="Sun Y."/>
            <person name="Zhan W."/>
            <person name="Jiang J.F."/>
            <person name="Wang Q."/>
            <person name="Zhang B."/>
            <person name="Ji P."/>
            <person name="Bell-Sakyi L."/>
            <person name="Cui X.M."/>
            <person name="Yuan T.T."/>
            <person name="Jiang B.G."/>
            <person name="Yang W.F."/>
            <person name="Lam T.T."/>
            <person name="Chang Q.C."/>
            <person name="Ding S.J."/>
            <person name="Wang X.J."/>
            <person name="Zhu J.G."/>
            <person name="Ruan X.D."/>
            <person name="Zhao L."/>
            <person name="Wei J.T."/>
            <person name="Ye R.Z."/>
            <person name="Que T.C."/>
            <person name="Du C.H."/>
            <person name="Zhou Y.H."/>
            <person name="Cheng J.X."/>
            <person name="Dai P.F."/>
            <person name="Guo W.B."/>
            <person name="Han X.H."/>
            <person name="Huang E.J."/>
            <person name="Li L.F."/>
            <person name="Wei W."/>
            <person name="Gao Y.C."/>
            <person name="Liu J.Z."/>
            <person name="Shao H.Z."/>
            <person name="Wang X."/>
            <person name="Wang C.C."/>
            <person name="Yang T.C."/>
            <person name="Huo Q.B."/>
            <person name="Li W."/>
            <person name="Chen H.Y."/>
            <person name="Chen S.E."/>
            <person name="Zhou L.G."/>
            <person name="Ni X.B."/>
            <person name="Tian J.H."/>
            <person name="Sheng Y."/>
            <person name="Liu T."/>
            <person name="Pan Y.S."/>
            <person name="Xia L.Y."/>
            <person name="Li J."/>
            <person name="Zhao F."/>
            <person name="Cao W.C."/>
        </authorList>
    </citation>
    <scope>NUCLEOTIDE SEQUENCE [LARGE SCALE GENOMIC DNA]</scope>
    <source>
        <strain evidence="1">Iper-2018</strain>
    </source>
</reference>
<dbReference type="EMBL" id="JABSTQ010011464">
    <property type="protein sequence ID" value="KAG0411072.1"/>
    <property type="molecule type" value="Genomic_DNA"/>
</dbReference>